<dbReference type="Proteomes" id="UP000595237">
    <property type="component" value="Plasmid unnamed"/>
</dbReference>
<dbReference type="RefSeq" id="WP_201896589.1">
    <property type="nucleotide sequence ID" value="NZ_CP068149.1"/>
</dbReference>
<sequence>MHKITDVYTPDLAKSRLTERFEGNDAVLEVVRKLHKTPLCSFAAMCDGYFLSTTGNTAQADFCVNRASAVIHTLKQFHIPVSTHIQNVQSDVGGVAPQAVFFISENDLDKLENDSVKIMHDCKSRLQALKQVHVQKEINRLVKEYGEEELMKLINKASVNDNPPDSDEGVG</sequence>
<accession>A0ABX7DB89</accession>
<proteinExistence type="predicted"/>
<dbReference type="EMBL" id="CP068149">
    <property type="protein sequence ID" value="QQU58049.1"/>
    <property type="molecule type" value="Genomic_DNA"/>
</dbReference>
<geneLocation type="plasmid" evidence="1 2">
    <name>unnamed</name>
</geneLocation>
<evidence type="ECO:0000313" key="2">
    <source>
        <dbReference type="Proteomes" id="UP000595237"/>
    </source>
</evidence>
<evidence type="ECO:0000313" key="1">
    <source>
        <dbReference type="EMBL" id="QQU58049.1"/>
    </source>
</evidence>
<organism evidence="1 2">
    <name type="scientific">Serratia liquefaciens</name>
    <dbReference type="NCBI Taxonomy" id="614"/>
    <lineage>
        <taxon>Bacteria</taxon>
        <taxon>Pseudomonadati</taxon>
        <taxon>Pseudomonadota</taxon>
        <taxon>Gammaproteobacteria</taxon>
        <taxon>Enterobacterales</taxon>
        <taxon>Yersiniaceae</taxon>
        <taxon>Serratia</taxon>
    </lineage>
</organism>
<keyword evidence="2" id="KW-1185">Reference proteome</keyword>
<reference evidence="1 2" key="1">
    <citation type="submission" date="2021-01" db="EMBL/GenBank/DDBJ databases">
        <title>FDA dAtabase for Regulatory Grade micrObial Sequences (FDA-ARGOS): Supporting development and validation of Infectious Disease Dx tests.</title>
        <authorList>
            <person name="Blissenbach B."/>
            <person name="Krut O."/>
            <person name="Tallon L."/>
            <person name="Sadzewicz L."/>
            <person name="Zhao X."/>
            <person name="Boylan J."/>
            <person name="Ott S."/>
            <person name="Bowen H."/>
            <person name="Vavikolanu K."/>
            <person name="Mehta A."/>
            <person name="Aluvathingal J."/>
            <person name="Nadendla S."/>
            <person name="Yan Y."/>
            <person name="Sichtig H."/>
        </authorList>
    </citation>
    <scope>NUCLEOTIDE SEQUENCE [LARGE SCALE GENOMIC DNA]</scope>
    <source>
        <strain evidence="1 2">FDAARGOS_1081</strain>
        <plasmid evidence="1 2">unnamed</plasmid>
    </source>
</reference>
<gene>
    <name evidence="1" type="ORF">I6I38_25180</name>
</gene>
<keyword evidence="1" id="KW-0614">Plasmid</keyword>
<name>A0ABX7DB89_SERLI</name>
<protein>
    <submittedName>
        <fullName evidence="1">Uncharacterized protein</fullName>
    </submittedName>
</protein>